<evidence type="ECO:0000313" key="1">
    <source>
        <dbReference type="EMBL" id="NVY95867.1"/>
    </source>
</evidence>
<dbReference type="EMBL" id="JABZEC010000001">
    <property type="protein sequence ID" value="NVY95867.1"/>
    <property type="molecule type" value="Genomic_DNA"/>
</dbReference>
<accession>A0A850R4U9</accession>
<dbReference type="RefSeq" id="WP_176942031.1">
    <property type="nucleotide sequence ID" value="NZ_JABZEC010000001.1"/>
</dbReference>
<protein>
    <submittedName>
        <fullName evidence="1">Uncharacterized protein</fullName>
    </submittedName>
</protein>
<sequence length="69" mass="8232">MLVPQYTQHYEIMTTKLQPILAAAPQLQEKIQLIIQQHFQLDKAGMEHIMDPVLQSIRQKYNFYRTNFV</sequence>
<keyword evidence="2" id="KW-1185">Reference proteome</keyword>
<comment type="caution">
    <text evidence="1">The sequence shown here is derived from an EMBL/GenBank/DDBJ whole genome shotgun (WGS) entry which is preliminary data.</text>
</comment>
<evidence type="ECO:0000313" key="2">
    <source>
        <dbReference type="Proteomes" id="UP000563523"/>
    </source>
</evidence>
<reference evidence="1 2" key="1">
    <citation type="submission" date="2020-06" db="EMBL/GenBank/DDBJ databases">
        <authorList>
            <person name="Kang J."/>
        </authorList>
    </citation>
    <scope>NUCLEOTIDE SEQUENCE [LARGE SCALE GENOMIC DNA]</scope>
    <source>
        <strain evidence="1 2">DCY120</strain>
    </source>
</reference>
<organism evidence="1 2">
    <name type="scientific">Bombilactobacillus apium</name>
    <dbReference type="NCBI Taxonomy" id="2675299"/>
    <lineage>
        <taxon>Bacteria</taxon>
        <taxon>Bacillati</taxon>
        <taxon>Bacillota</taxon>
        <taxon>Bacilli</taxon>
        <taxon>Lactobacillales</taxon>
        <taxon>Lactobacillaceae</taxon>
        <taxon>Bombilactobacillus</taxon>
    </lineage>
</organism>
<proteinExistence type="predicted"/>
<gene>
    <name evidence="1" type="ORF">HU830_01415</name>
</gene>
<dbReference type="AlphaFoldDB" id="A0A850R4U9"/>
<name>A0A850R4U9_9LACO</name>
<dbReference type="Proteomes" id="UP000563523">
    <property type="component" value="Unassembled WGS sequence"/>
</dbReference>